<dbReference type="GO" id="GO:0000298">
    <property type="term" value="F:endopolyphosphatase activity"/>
    <property type="evidence" value="ECO:0007669"/>
    <property type="project" value="TreeGrafter"/>
</dbReference>
<dbReference type="AlphaFoldDB" id="A0AAN9AJJ7"/>
<gene>
    <name evidence="2" type="ORF">V1264_022064</name>
</gene>
<dbReference type="EMBL" id="JBAMIC010004070">
    <property type="protein sequence ID" value="KAK7088102.1"/>
    <property type="molecule type" value="Genomic_DNA"/>
</dbReference>
<reference evidence="2 3" key="1">
    <citation type="submission" date="2024-02" db="EMBL/GenBank/DDBJ databases">
        <title>Chromosome-scale genome assembly of the rough periwinkle Littorina saxatilis.</title>
        <authorList>
            <person name="De Jode A."/>
            <person name="Faria R."/>
            <person name="Formenti G."/>
            <person name="Sims Y."/>
            <person name="Smith T.P."/>
            <person name="Tracey A."/>
            <person name="Wood J.M.D."/>
            <person name="Zagrodzka Z.B."/>
            <person name="Johannesson K."/>
            <person name="Butlin R.K."/>
            <person name="Leder E.H."/>
        </authorList>
    </citation>
    <scope>NUCLEOTIDE SEQUENCE [LARGE SCALE GENOMIC DNA]</scope>
    <source>
        <strain evidence="2">Snail1</strain>
        <tissue evidence="2">Muscle</tissue>
    </source>
</reference>
<dbReference type="GO" id="GO:0005737">
    <property type="term" value="C:cytoplasm"/>
    <property type="evidence" value="ECO:0007669"/>
    <property type="project" value="TreeGrafter"/>
</dbReference>
<dbReference type="Gene3D" id="3.60.21.10">
    <property type="match status" value="1"/>
</dbReference>
<dbReference type="SUPFAM" id="SSF56300">
    <property type="entry name" value="Metallo-dependent phosphatases"/>
    <property type="match status" value="1"/>
</dbReference>
<dbReference type="InterPro" id="IPR029052">
    <property type="entry name" value="Metallo-depent_PP-like"/>
</dbReference>
<dbReference type="PANTHER" id="PTHR42850">
    <property type="entry name" value="METALLOPHOSPHOESTERASE"/>
    <property type="match status" value="1"/>
</dbReference>
<accession>A0AAN9AJJ7</accession>
<dbReference type="InterPro" id="IPR050126">
    <property type="entry name" value="Ap4A_hydrolase"/>
</dbReference>
<dbReference type="GO" id="GO:0006798">
    <property type="term" value="P:polyphosphate catabolic process"/>
    <property type="evidence" value="ECO:0007669"/>
    <property type="project" value="TreeGrafter"/>
</dbReference>
<evidence type="ECO:0000313" key="2">
    <source>
        <dbReference type="EMBL" id="KAK7088102.1"/>
    </source>
</evidence>
<proteinExistence type="predicted"/>
<dbReference type="Pfam" id="PF00149">
    <property type="entry name" value="Metallophos"/>
    <property type="match status" value="1"/>
</dbReference>
<dbReference type="InterPro" id="IPR006186">
    <property type="entry name" value="Ser/Thr-sp_prot-phosphatase"/>
</dbReference>
<dbReference type="PRINTS" id="PR00114">
    <property type="entry name" value="STPHPHTASE"/>
</dbReference>
<dbReference type="GO" id="GO:0016791">
    <property type="term" value="F:phosphatase activity"/>
    <property type="evidence" value="ECO:0007669"/>
    <property type="project" value="TreeGrafter"/>
</dbReference>
<organism evidence="2 3">
    <name type="scientific">Littorina saxatilis</name>
    <dbReference type="NCBI Taxonomy" id="31220"/>
    <lineage>
        <taxon>Eukaryota</taxon>
        <taxon>Metazoa</taxon>
        <taxon>Spiralia</taxon>
        <taxon>Lophotrochozoa</taxon>
        <taxon>Mollusca</taxon>
        <taxon>Gastropoda</taxon>
        <taxon>Caenogastropoda</taxon>
        <taxon>Littorinimorpha</taxon>
        <taxon>Littorinoidea</taxon>
        <taxon>Littorinidae</taxon>
        <taxon>Littorina</taxon>
    </lineage>
</organism>
<evidence type="ECO:0000259" key="1">
    <source>
        <dbReference type="Pfam" id="PF00149"/>
    </source>
</evidence>
<comment type="caution">
    <text evidence="2">The sequence shown here is derived from an EMBL/GenBank/DDBJ whole genome shotgun (WGS) entry which is preliminary data.</text>
</comment>
<protein>
    <recommendedName>
        <fullName evidence="1">Calcineurin-like phosphoesterase domain-containing protein</fullName>
    </recommendedName>
</protein>
<feature type="domain" description="Calcineurin-like phosphoesterase" evidence="1">
    <location>
        <begin position="45"/>
        <end position="183"/>
    </location>
</feature>
<dbReference type="Proteomes" id="UP001374579">
    <property type="component" value="Unassembled WGS sequence"/>
</dbReference>
<sequence>MAGFVSWLLATISPSEPPKRLNKYNIPLPECCHATLTAETIDNRPVFVVGDVHGCLEELEELLQLAKDEHENPFVVFVGDMINKGPYNIEVLRLVEQMVERGQAAAVRGNHEESILRELWSLSDTDRYALPERYNWLRQLTSKDFTFLQDLPYTISIPSLGTLIVHAGLVPGVHMLRQSLESLTHMRNIIQEEYFEGRGLVGTSKLDKGDPWGSLWPGPEHVYFGHDARRSLQRNGLFLC</sequence>
<dbReference type="InterPro" id="IPR004843">
    <property type="entry name" value="Calcineurin-like_PHP"/>
</dbReference>
<evidence type="ECO:0000313" key="3">
    <source>
        <dbReference type="Proteomes" id="UP001374579"/>
    </source>
</evidence>
<keyword evidence="3" id="KW-1185">Reference proteome</keyword>
<dbReference type="PANTHER" id="PTHR42850:SF4">
    <property type="entry name" value="ZINC-DEPENDENT ENDOPOLYPHOSPHATASE"/>
    <property type="match status" value="1"/>
</dbReference>
<name>A0AAN9AJJ7_9CAEN</name>